<dbReference type="OrthoDB" id="354079at2"/>
<evidence type="ECO:0000313" key="1">
    <source>
        <dbReference type="EMBL" id="SFI80520.1"/>
    </source>
</evidence>
<dbReference type="Proteomes" id="UP000182737">
    <property type="component" value="Unassembled WGS sequence"/>
</dbReference>
<protein>
    <submittedName>
        <fullName evidence="1">Uncharacterized protein</fullName>
    </submittedName>
</protein>
<gene>
    <name evidence="1" type="ORF">SAMN04487775_10684</name>
</gene>
<keyword evidence="2" id="KW-1185">Reference proteome</keyword>
<dbReference type="AlphaFoldDB" id="A0A1I3L7D9"/>
<evidence type="ECO:0000313" key="2">
    <source>
        <dbReference type="Proteomes" id="UP000182737"/>
    </source>
</evidence>
<sequence>MDYRTNNIIEEYLTQQLDVFTVDDFYKYLKSQGAKVTKADTREILQVSDYVFSLVNNEYVTKAGVFTGRWFSFKPSREEVEKGYILIGHRCIPFVNPDLPPDSIHVLAEGENVKSTAKVFSMNLAMDTFALYGEGYILPYIFNDKNNKSLALSSVQYSMPQEIQLTCWPLKKICGGEEFKYGDRILCRAINWSDGVVEMMMQPSALTDFVISDEAVQREEWYTYFENGLLESFDRHGPASSIEEQLSFLFLENQEQLCTRSCGSTEEFLAHTTKIGFEPYGVETRIWRKGEQVPYTGKWNGLGSERDRLLSDMALTLTPKVIDAILEDRIYDKKNGKLEDSDDFEEVVKKIFPKLSMISSAERRLVLLNIEKRNDILEKMYNQFSDYPIAEMRKRILSLFTRVSELFCEIGGSGVAADNFPQQELVILSQLYSHVVRLLEEIENVYMRPQFPIEDVSLSLEGMEETFDDISGTLFSALESNRFKGFEIVKTE</sequence>
<dbReference type="EMBL" id="FORI01000006">
    <property type="protein sequence ID" value="SFI80520.1"/>
    <property type="molecule type" value="Genomic_DNA"/>
</dbReference>
<organism evidence="1 2">
    <name type="scientific">Treponema bryantii</name>
    <dbReference type="NCBI Taxonomy" id="163"/>
    <lineage>
        <taxon>Bacteria</taxon>
        <taxon>Pseudomonadati</taxon>
        <taxon>Spirochaetota</taxon>
        <taxon>Spirochaetia</taxon>
        <taxon>Spirochaetales</taxon>
        <taxon>Treponemataceae</taxon>
        <taxon>Treponema</taxon>
    </lineage>
</organism>
<reference evidence="2" key="1">
    <citation type="submission" date="2016-10" db="EMBL/GenBank/DDBJ databases">
        <authorList>
            <person name="Varghese N."/>
            <person name="Submissions S."/>
        </authorList>
    </citation>
    <scope>NUCLEOTIDE SEQUENCE [LARGE SCALE GENOMIC DNA]</scope>
    <source>
        <strain evidence="2">XBD1002</strain>
    </source>
</reference>
<name>A0A1I3L7D9_9SPIR</name>
<proteinExistence type="predicted"/>
<accession>A0A1I3L7D9</accession>
<dbReference type="RefSeq" id="WP_074931771.1">
    <property type="nucleotide sequence ID" value="NZ_FORI01000006.1"/>
</dbReference>